<keyword evidence="3" id="KW-0548">Nucleotidyltransferase</keyword>
<evidence type="ECO:0000313" key="4">
    <source>
        <dbReference type="Proteomes" id="UP000199452"/>
    </source>
</evidence>
<evidence type="ECO:0000256" key="1">
    <source>
        <dbReference type="ARBA" id="ARBA00034120"/>
    </source>
</evidence>
<dbReference type="Proteomes" id="UP000199452">
    <property type="component" value="Unassembled WGS sequence"/>
</dbReference>
<protein>
    <submittedName>
        <fullName evidence="3">Retron-type reverse transcriptase</fullName>
    </submittedName>
</protein>
<dbReference type="SUPFAM" id="SSF56672">
    <property type="entry name" value="DNA/RNA polymerases"/>
    <property type="match status" value="1"/>
</dbReference>
<proteinExistence type="inferred from homology"/>
<dbReference type="PANTHER" id="PTHR34047">
    <property type="entry name" value="NUCLEAR INTRON MATURASE 1, MITOCHONDRIAL-RELATED"/>
    <property type="match status" value="1"/>
</dbReference>
<keyword evidence="4" id="KW-1185">Reference proteome</keyword>
<dbReference type="PROSITE" id="PS50878">
    <property type="entry name" value="RT_POL"/>
    <property type="match status" value="1"/>
</dbReference>
<dbReference type="STRING" id="1640674.SAMN05216323_11009"/>
<reference evidence="3 4" key="1">
    <citation type="submission" date="2016-09" db="EMBL/GenBank/DDBJ databases">
        <authorList>
            <person name="Capua I."/>
            <person name="De Benedictis P."/>
            <person name="Joannis T."/>
            <person name="Lombin L.H."/>
            <person name="Cattoli G."/>
        </authorList>
    </citation>
    <scope>NUCLEOTIDE SEQUENCE [LARGE SCALE GENOMIC DNA]</scope>
    <source>
        <strain evidence="3 4">A7P-90m</strain>
    </source>
</reference>
<organism evidence="3 4">
    <name type="scientific">Williamwhitmania taraxaci</name>
    <dbReference type="NCBI Taxonomy" id="1640674"/>
    <lineage>
        <taxon>Bacteria</taxon>
        <taxon>Pseudomonadati</taxon>
        <taxon>Bacteroidota</taxon>
        <taxon>Bacteroidia</taxon>
        <taxon>Bacteroidales</taxon>
        <taxon>Williamwhitmaniaceae</taxon>
        <taxon>Williamwhitmania</taxon>
    </lineage>
</organism>
<keyword evidence="3" id="KW-0808">Transferase</keyword>
<keyword evidence="3" id="KW-0695">RNA-directed DNA polymerase</keyword>
<dbReference type="GO" id="GO:0003964">
    <property type="term" value="F:RNA-directed DNA polymerase activity"/>
    <property type="evidence" value="ECO:0007669"/>
    <property type="project" value="UniProtKB-KW"/>
</dbReference>
<dbReference type="PANTHER" id="PTHR34047:SF8">
    <property type="entry name" value="PROTEIN YKFC"/>
    <property type="match status" value="1"/>
</dbReference>
<dbReference type="RefSeq" id="WP_125869921.1">
    <property type="nucleotide sequence ID" value="NZ_FMYP01000100.1"/>
</dbReference>
<name>A0A1G6SRN7_9BACT</name>
<dbReference type="OrthoDB" id="9780724at2"/>
<sequence>MQQYNLFSDIERDKITLDLFQAYFDARKNKRNTINALAFEKHLEANLFAIANEIIERKYTPKPSICFIVDKPVKREIFAADFRDRVIHHFIYNYISPIFEKTFINDSYSCRKGKGTHYGIKRIDHFIRSCSHNFSKDCYILKLDIKGYFMAMDKTLLFDKVRNELMGNKNKVDFDLELVLYLIEKTIYNDPKVNCIIKGKKDDWNGLPPTKSLFHAQNNCGLPIGNLTSQLFGNIYMNEFDHWVKKDLGIRYYGRYVDDFVLIHENKDYLQSMIPKLSAFLLSNLKLTLHPDKIYLQHHLKGVKYLGAVIKPNRIYIANRTKGNFYNAIEKQNQIARDHKPTKEEQSAFQSSMNSYLGIMKPKFK</sequence>
<gene>
    <name evidence="3" type="ORF">SAMN05216323_11009</name>
</gene>
<dbReference type="CDD" id="cd01651">
    <property type="entry name" value="RT_G2_intron"/>
    <property type="match status" value="1"/>
</dbReference>
<accession>A0A1G6SRN7</accession>
<feature type="domain" description="Reverse transcriptase" evidence="2">
    <location>
        <begin position="50"/>
        <end position="310"/>
    </location>
</feature>
<dbReference type="InterPro" id="IPR043502">
    <property type="entry name" value="DNA/RNA_pol_sf"/>
</dbReference>
<dbReference type="InterPro" id="IPR051083">
    <property type="entry name" value="GrpII_Intron_Splice-Mob/Def"/>
</dbReference>
<comment type="similarity">
    <text evidence="1">Belongs to the bacterial reverse transcriptase family.</text>
</comment>
<dbReference type="AlphaFoldDB" id="A0A1G6SRN7"/>
<evidence type="ECO:0000313" key="3">
    <source>
        <dbReference type="EMBL" id="SDD19513.1"/>
    </source>
</evidence>
<dbReference type="EMBL" id="FMYP01000100">
    <property type="protein sequence ID" value="SDD19513.1"/>
    <property type="molecule type" value="Genomic_DNA"/>
</dbReference>
<dbReference type="InterPro" id="IPR000477">
    <property type="entry name" value="RT_dom"/>
</dbReference>
<evidence type="ECO:0000259" key="2">
    <source>
        <dbReference type="PROSITE" id="PS50878"/>
    </source>
</evidence>
<dbReference type="Pfam" id="PF00078">
    <property type="entry name" value="RVT_1"/>
    <property type="match status" value="1"/>
</dbReference>